<evidence type="ECO:0000256" key="3">
    <source>
        <dbReference type="SAM" id="Phobius"/>
    </source>
</evidence>
<name>A0A8G0PIC2_9HYPO</name>
<feature type="region of interest" description="Disordered" evidence="2">
    <location>
        <begin position="1"/>
        <end position="24"/>
    </location>
</feature>
<dbReference type="GO" id="GO:0043386">
    <property type="term" value="P:mycotoxin biosynthetic process"/>
    <property type="evidence" value="ECO:0007669"/>
    <property type="project" value="InterPro"/>
</dbReference>
<keyword evidence="3" id="KW-0472">Membrane</keyword>
<evidence type="ECO:0000313" key="4">
    <source>
        <dbReference type="EMBL" id="QYT03606.1"/>
    </source>
</evidence>
<keyword evidence="3" id="KW-1133">Transmembrane helix</keyword>
<sequence>MDEEQHVPFLPPMDHPGRTSEKTEQNIRPDYLKIAIYGLLGLSAMLIIGGLRSKPTFEGCVKHLHEWSPMFEAFEYDDRPRIGMTSNFIYMGHPTSVLEQAWDSLWQFGSFGFPEEQLPLLHKSSTEHDWHRLPEADGGGIQAYVEGFHYIHCLVWSIQFAIDTIEKVTDDLRTSYVSLRIGMSMTIAIFMLSITLIWTLWTTLSTVWKCSE</sequence>
<accession>A0A8G0PIC2</accession>
<dbReference type="Proteomes" id="UP000826661">
    <property type="component" value="Chromosome VI"/>
</dbReference>
<feature type="transmembrane region" description="Helical" evidence="3">
    <location>
        <begin position="181"/>
        <end position="201"/>
    </location>
</feature>
<keyword evidence="5" id="KW-1185">Reference proteome</keyword>
<proteinExistence type="inferred from homology"/>
<feature type="compositionally biased region" description="Basic and acidic residues" evidence="2">
    <location>
        <begin position="15"/>
        <end position="24"/>
    </location>
</feature>
<gene>
    <name evidence="4" type="ORF">H0G86_010554</name>
</gene>
<dbReference type="AlphaFoldDB" id="A0A8G0PIC2"/>
<comment type="similarity">
    <text evidence="1">Belongs to the ustYa family.</text>
</comment>
<evidence type="ECO:0000256" key="2">
    <source>
        <dbReference type="SAM" id="MobiDB-lite"/>
    </source>
</evidence>
<organism evidence="4 5">
    <name type="scientific">Trichoderma simmonsii</name>
    <dbReference type="NCBI Taxonomy" id="1491479"/>
    <lineage>
        <taxon>Eukaryota</taxon>
        <taxon>Fungi</taxon>
        <taxon>Dikarya</taxon>
        <taxon>Ascomycota</taxon>
        <taxon>Pezizomycotina</taxon>
        <taxon>Sordariomycetes</taxon>
        <taxon>Hypocreomycetidae</taxon>
        <taxon>Hypocreales</taxon>
        <taxon>Hypocreaceae</taxon>
        <taxon>Trichoderma</taxon>
    </lineage>
</organism>
<reference evidence="4 5" key="1">
    <citation type="journal article" date="2021" name="BMC Genomics">
        <title>Telomere-to-telomere genome assembly of asparaginase-producing Trichoderma simmonsii.</title>
        <authorList>
            <person name="Chung D."/>
            <person name="Kwon Y.M."/>
            <person name="Yang Y."/>
        </authorList>
    </citation>
    <scope>NUCLEOTIDE SEQUENCE [LARGE SCALE GENOMIC DNA]</scope>
    <source>
        <strain evidence="4 5">GH-Sj1</strain>
    </source>
</reference>
<dbReference type="Pfam" id="PF11807">
    <property type="entry name" value="UstYa"/>
    <property type="match status" value="1"/>
</dbReference>
<evidence type="ECO:0000313" key="5">
    <source>
        <dbReference type="Proteomes" id="UP000826661"/>
    </source>
</evidence>
<evidence type="ECO:0000256" key="1">
    <source>
        <dbReference type="ARBA" id="ARBA00035112"/>
    </source>
</evidence>
<feature type="transmembrane region" description="Helical" evidence="3">
    <location>
        <begin position="34"/>
        <end position="51"/>
    </location>
</feature>
<protein>
    <submittedName>
        <fullName evidence="4">Uncharacterized protein</fullName>
    </submittedName>
</protein>
<dbReference type="InterPro" id="IPR021765">
    <property type="entry name" value="UstYa-like"/>
</dbReference>
<dbReference type="EMBL" id="CP075869">
    <property type="protein sequence ID" value="QYT03606.1"/>
    <property type="molecule type" value="Genomic_DNA"/>
</dbReference>
<keyword evidence="3" id="KW-0812">Transmembrane</keyword>